<dbReference type="InterPro" id="IPR011856">
    <property type="entry name" value="tRNA_endonuc-like_dom_sf"/>
</dbReference>
<proteinExistence type="inferred from homology"/>
<accession>A0AAV1TNW8</accession>
<dbReference type="CDD" id="cd22363">
    <property type="entry name" value="tRNA-intron_lyase_C"/>
    <property type="match status" value="1"/>
</dbReference>
<feature type="compositionally biased region" description="Low complexity" evidence="6">
    <location>
        <begin position="82"/>
        <end position="99"/>
    </location>
</feature>
<dbReference type="GO" id="GO:0003676">
    <property type="term" value="F:nucleic acid binding"/>
    <property type="evidence" value="ECO:0007669"/>
    <property type="project" value="InterPro"/>
</dbReference>
<organism evidence="8 9">
    <name type="scientific">Peronospora matthiolae</name>
    <dbReference type="NCBI Taxonomy" id="2874970"/>
    <lineage>
        <taxon>Eukaryota</taxon>
        <taxon>Sar</taxon>
        <taxon>Stramenopiles</taxon>
        <taxon>Oomycota</taxon>
        <taxon>Peronosporomycetes</taxon>
        <taxon>Peronosporales</taxon>
        <taxon>Peronosporaceae</taxon>
        <taxon>Peronospora</taxon>
    </lineage>
</organism>
<dbReference type="Pfam" id="PF01974">
    <property type="entry name" value="tRNA_int_endo"/>
    <property type="match status" value="1"/>
</dbReference>
<evidence type="ECO:0000313" key="9">
    <source>
        <dbReference type="Proteomes" id="UP001162060"/>
    </source>
</evidence>
<evidence type="ECO:0000259" key="7">
    <source>
        <dbReference type="Pfam" id="PF01974"/>
    </source>
</evidence>
<sequence length="261" mass="28793">MTTPIIATVITSSEADATYALVEGRQDIARLQQEYRIYGSSEGPIATARSAPTRLRLALEEVAVGLTKGFLRLEVATNALSNNANSTSTSSESSSVATSDKTRQELSPVDIIQEITGDLNRRGPRGSKSRLAPRRRDRVRVFRDLWERGYVVTAGSKFGADFLIYKDDPKRAHAEALIVVKAYEEEFARVDVVSFCRVAKMVRKQFLFASVRSNGDSGGDDGDKDEDRDSDVAVDSVVYVSLTHAVLVSRHQERSEEGAMW</sequence>
<evidence type="ECO:0000256" key="5">
    <source>
        <dbReference type="ARBA" id="ARBA00034031"/>
    </source>
</evidence>
<evidence type="ECO:0000256" key="1">
    <source>
        <dbReference type="ARBA" id="ARBA00008078"/>
    </source>
</evidence>
<dbReference type="NCBIfam" id="TIGR00324">
    <property type="entry name" value="endA"/>
    <property type="match status" value="1"/>
</dbReference>
<dbReference type="AlphaFoldDB" id="A0AAV1TNW8"/>
<keyword evidence="4" id="KW-0456">Lyase</keyword>
<comment type="catalytic activity">
    <reaction evidence="5">
        <text>pretRNA = a 3'-half-tRNA molecule with a 5'-OH end + a 5'-half-tRNA molecule with a 2',3'-cyclic phosphate end + an intron with a 2',3'-cyclic phosphate and a 5'-hydroxyl terminus.</text>
        <dbReference type="EC" id="4.6.1.16"/>
    </reaction>
</comment>
<dbReference type="EC" id="4.6.1.16" evidence="2"/>
<feature type="domain" description="tRNA intron endonuclease catalytic" evidence="7">
    <location>
        <begin position="138"/>
        <end position="216"/>
    </location>
</feature>
<dbReference type="GO" id="GO:0005634">
    <property type="term" value="C:nucleus"/>
    <property type="evidence" value="ECO:0007669"/>
    <property type="project" value="UniProtKB-ARBA"/>
</dbReference>
<dbReference type="SUPFAM" id="SSF53032">
    <property type="entry name" value="tRNA-intron endonuclease catalytic domain-like"/>
    <property type="match status" value="1"/>
</dbReference>
<dbReference type="PANTHER" id="PTHR13070">
    <property type="entry name" value="TRNA-SPLICING ENDONUCLEASE SUBUNIT SEN34-RELATED"/>
    <property type="match status" value="1"/>
</dbReference>
<keyword evidence="3" id="KW-0819">tRNA processing</keyword>
<dbReference type="InterPro" id="IPR006676">
    <property type="entry name" value="tRNA_splic"/>
</dbReference>
<dbReference type="PANTHER" id="PTHR13070:SF0">
    <property type="entry name" value="TRNA-SPLICING ENDONUCLEASE SUBUNIT SEN34"/>
    <property type="match status" value="1"/>
</dbReference>
<gene>
    <name evidence="8" type="ORF">PM001_LOCUS7995</name>
</gene>
<dbReference type="GO" id="GO:0000379">
    <property type="term" value="P:tRNA-type intron splice site recognition and cleavage"/>
    <property type="evidence" value="ECO:0007669"/>
    <property type="project" value="TreeGrafter"/>
</dbReference>
<evidence type="ECO:0000256" key="2">
    <source>
        <dbReference type="ARBA" id="ARBA00012573"/>
    </source>
</evidence>
<evidence type="ECO:0000313" key="8">
    <source>
        <dbReference type="EMBL" id="CAK7922824.1"/>
    </source>
</evidence>
<name>A0AAV1TNW8_9STRA</name>
<dbReference type="Gene3D" id="3.40.1350.10">
    <property type="match status" value="1"/>
</dbReference>
<dbReference type="Proteomes" id="UP001162060">
    <property type="component" value="Unassembled WGS sequence"/>
</dbReference>
<dbReference type="InterPro" id="IPR006677">
    <property type="entry name" value="tRNA_intron_Endonuc_cat-like"/>
</dbReference>
<reference evidence="8" key="1">
    <citation type="submission" date="2024-01" db="EMBL/GenBank/DDBJ databases">
        <authorList>
            <person name="Webb A."/>
        </authorList>
    </citation>
    <scope>NUCLEOTIDE SEQUENCE</scope>
    <source>
        <strain evidence="8">Pm1</strain>
    </source>
</reference>
<dbReference type="InterPro" id="IPR036167">
    <property type="entry name" value="tRNA_intron_Endo_cat-like_sf"/>
</dbReference>
<feature type="region of interest" description="Disordered" evidence="6">
    <location>
        <begin position="82"/>
        <end position="104"/>
    </location>
</feature>
<dbReference type="EMBL" id="CAKLBY020000066">
    <property type="protein sequence ID" value="CAK7922824.1"/>
    <property type="molecule type" value="Genomic_DNA"/>
</dbReference>
<evidence type="ECO:0000256" key="4">
    <source>
        <dbReference type="ARBA" id="ARBA00023239"/>
    </source>
</evidence>
<evidence type="ECO:0000256" key="6">
    <source>
        <dbReference type="SAM" id="MobiDB-lite"/>
    </source>
</evidence>
<evidence type="ECO:0000256" key="3">
    <source>
        <dbReference type="ARBA" id="ARBA00022694"/>
    </source>
</evidence>
<comment type="caution">
    <text evidence="8">The sequence shown here is derived from an EMBL/GenBank/DDBJ whole genome shotgun (WGS) entry which is preliminary data.</text>
</comment>
<protein>
    <recommendedName>
        <fullName evidence="2">tRNA-intron lyase</fullName>
        <ecNumber evidence="2">4.6.1.16</ecNumber>
    </recommendedName>
</protein>
<comment type="similarity">
    <text evidence="1">Belongs to the tRNA-intron endonuclease family.</text>
</comment>
<dbReference type="GO" id="GO:0000213">
    <property type="term" value="F:tRNA-intron lyase activity"/>
    <property type="evidence" value="ECO:0007669"/>
    <property type="project" value="UniProtKB-EC"/>
</dbReference>